<proteinExistence type="predicted"/>
<feature type="transmembrane region" description="Helical" evidence="1">
    <location>
        <begin position="20"/>
        <end position="35"/>
    </location>
</feature>
<evidence type="ECO:0000256" key="1">
    <source>
        <dbReference type="SAM" id="Phobius"/>
    </source>
</evidence>
<sequence>MDPKNHPTVRRGTSWWRRQSWTLAILLTGFGMLLLRDPTGWHIAGAVACTAGAGLSIYLGEIFVKKLRHEYRYKVEEPLP</sequence>
<dbReference type="RefSeq" id="WP_152275108.1">
    <property type="nucleotide sequence ID" value="NZ_BAAAKG010000004.1"/>
</dbReference>
<evidence type="ECO:0000313" key="2">
    <source>
        <dbReference type="EMBL" id="UYB36381.1"/>
    </source>
</evidence>
<gene>
    <name evidence="2" type="ORF">N9A08_01440</name>
</gene>
<accession>A0ABY6FT34</accession>
<keyword evidence="1" id="KW-1133">Transmembrane helix</keyword>
<organism evidence="2 3">
    <name type="scientific">Arthrobacter koreensis</name>
    <dbReference type="NCBI Taxonomy" id="199136"/>
    <lineage>
        <taxon>Bacteria</taxon>
        <taxon>Bacillati</taxon>
        <taxon>Actinomycetota</taxon>
        <taxon>Actinomycetes</taxon>
        <taxon>Micrococcales</taxon>
        <taxon>Micrococcaceae</taxon>
        <taxon>Arthrobacter</taxon>
    </lineage>
</organism>
<keyword evidence="3" id="KW-1185">Reference proteome</keyword>
<keyword evidence="1" id="KW-0812">Transmembrane</keyword>
<name>A0ABY6FT34_9MICC</name>
<evidence type="ECO:0000313" key="3">
    <source>
        <dbReference type="Proteomes" id="UP001063368"/>
    </source>
</evidence>
<dbReference type="GeneID" id="95608395"/>
<dbReference type="Proteomes" id="UP001063368">
    <property type="component" value="Chromosome"/>
</dbReference>
<dbReference type="EMBL" id="CP106856">
    <property type="protein sequence ID" value="UYB36381.1"/>
    <property type="molecule type" value="Genomic_DNA"/>
</dbReference>
<protein>
    <submittedName>
        <fullName evidence="2">Uncharacterized protein</fullName>
    </submittedName>
</protein>
<keyword evidence="1" id="KW-0472">Membrane</keyword>
<reference evidence="2" key="1">
    <citation type="submission" date="2022-09" db="EMBL/GenBank/DDBJ databases">
        <authorList>
            <person name="Li D."/>
            <person name="Cheng J."/>
            <person name="Li Y."/>
        </authorList>
    </citation>
    <scope>NUCLEOTIDE SEQUENCE</scope>
    <source>
        <strain evidence="2">DL</strain>
    </source>
</reference>
<feature type="transmembrane region" description="Helical" evidence="1">
    <location>
        <begin position="41"/>
        <end position="64"/>
    </location>
</feature>